<comment type="subcellular location">
    <subcellularLocation>
        <location evidence="1">Endomembrane system</location>
        <topology evidence="1">Multi-pass membrane protein</topology>
    </subcellularLocation>
</comment>
<gene>
    <name evidence="7" type="ORF">EV698_0036</name>
</gene>
<dbReference type="EMBL" id="SHLI01000001">
    <property type="protein sequence ID" value="RZU97806.1"/>
    <property type="molecule type" value="Genomic_DNA"/>
</dbReference>
<dbReference type="GO" id="GO:0035435">
    <property type="term" value="P:phosphate ion transmembrane transport"/>
    <property type="evidence" value="ECO:0007669"/>
    <property type="project" value="TreeGrafter"/>
</dbReference>
<name>A0A4Q8CXW6_9GAMM</name>
<feature type="transmembrane region" description="Helical" evidence="5">
    <location>
        <begin position="374"/>
        <end position="396"/>
    </location>
</feature>
<dbReference type="InterPro" id="IPR036259">
    <property type="entry name" value="MFS_trans_sf"/>
</dbReference>
<evidence type="ECO:0000256" key="3">
    <source>
        <dbReference type="ARBA" id="ARBA00022989"/>
    </source>
</evidence>
<dbReference type="RefSeq" id="WP_165385672.1">
    <property type="nucleotide sequence ID" value="NZ_SHLI01000001.1"/>
</dbReference>
<dbReference type="PANTHER" id="PTHR43826">
    <property type="entry name" value="GLUCOSE-6-PHOSPHATE EXCHANGER SLC37A4"/>
    <property type="match status" value="1"/>
</dbReference>
<evidence type="ECO:0000259" key="6">
    <source>
        <dbReference type="PROSITE" id="PS50850"/>
    </source>
</evidence>
<dbReference type="InterPro" id="IPR020846">
    <property type="entry name" value="MFS_dom"/>
</dbReference>
<evidence type="ECO:0000256" key="4">
    <source>
        <dbReference type="ARBA" id="ARBA00023136"/>
    </source>
</evidence>
<feature type="transmembrane region" description="Helical" evidence="5">
    <location>
        <begin position="162"/>
        <end position="181"/>
    </location>
</feature>
<feature type="transmembrane region" description="Helical" evidence="5">
    <location>
        <begin position="72"/>
        <end position="92"/>
    </location>
</feature>
<keyword evidence="4 5" id="KW-0472">Membrane</keyword>
<dbReference type="PANTHER" id="PTHR43826:SF3">
    <property type="entry name" value="GLUCOSE-6-PHOSPHATE EXCHANGER SLC37A4"/>
    <property type="match status" value="1"/>
</dbReference>
<keyword evidence="8" id="KW-1185">Reference proteome</keyword>
<feature type="transmembrane region" description="Helical" evidence="5">
    <location>
        <begin position="341"/>
        <end position="362"/>
    </location>
</feature>
<evidence type="ECO:0000256" key="1">
    <source>
        <dbReference type="ARBA" id="ARBA00004127"/>
    </source>
</evidence>
<accession>A0A4Q8CXW6</accession>
<feature type="transmembrane region" description="Helical" evidence="5">
    <location>
        <begin position="12"/>
        <end position="32"/>
    </location>
</feature>
<dbReference type="PROSITE" id="PS50850">
    <property type="entry name" value="MFS"/>
    <property type="match status" value="1"/>
</dbReference>
<feature type="domain" description="Major facilitator superfamily (MFS) profile" evidence="6">
    <location>
        <begin position="1"/>
        <end position="403"/>
    </location>
</feature>
<dbReference type="Gene3D" id="1.20.1250.20">
    <property type="entry name" value="MFS general substrate transporter like domains"/>
    <property type="match status" value="1"/>
</dbReference>
<evidence type="ECO:0000256" key="2">
    <source>
        <dbReference type="ARBA" id="ARBA00022692"/>
    </source>
</evidence>
<evidence type="ECO:0000313" key="7">
    <source>
        <dbReference type="EMBL" id="RZU97806.1"/>
    </source>
</evidence>
<dbReference type="Proteomes" id="UP000292298">
    <property type="component" value="Unassembled WGS sequence"/>
</dbReference>
<keyword evidence="3 5" id="KW-1133">Transmembrane helix</keyword>
<dbReference type="GO" id="GO:0061513">
    <property type="term" value="F:glucose 6-phosphate:phosphate antiporter activity"/>
    <property type="evidence" value="ECO:0007669"/>
    <property type="project" value="TreeGrafter"/>
</dbReference>
<dbReference type="Pfam" id="PF07690">
    <property type="entry name" value="MFS_1"/>
    <property type="match status" value="1"/>
</dbReference>
<dbReference type="AlphaFoldDB" id="A0A4Q8CXW6"/>
<feature type="transmembrane region" description="Helical" evidence="5">
    <location>
        <begin position="38"/>
        <end position="60"/>
    </location>
</feature>
<feature type="transmembrane region" description="Helical" evidence="5">
    <location>
        <begin position="98"/>
        <end position="119"/>
    </location>
</feature>
<evidence type="ECO:0000256" key="5">
    <source>
        <dbReference type="SAM" id="Phobius"/>
    </source>
</evidence>
<sequence length="405" mass="41629">MLTSNRIKAICAARILLFATFMTVAACIPVLIDAWGLSGAAAGAIVSSFTAGYAVSLFVFGWAADHFGARRMVEISAVAAAITSAAFGFLATDWWSAMLLYGAIGLAQGGVYTPLIIVFSDEVPTERRGKAMGWLIASTSVGYAVSLGLSAVGIGLAGWQGAFMLTGLLPTAGAAILVIALRELPNRVHERPPRARLTEEVVGNRGARLLITGYVAHNWELLGMWAWLPAFLAAGFAVKGGELAGASIAGAWLGGGLHLFGATAALSMGHLSDRTGQRPLLVALALLGATLSFTIGWLVVAPPILLVPLALAYAFVCLGDSPILTTALAERIRPGYLGVTLAWRSLAGFSAGALAPAAFGAMLDLIRSAGGGTVMAWGGSFLLLGLGGAIASVCALRLPPAGEQR</sequence>
<feature type="transmembrane region" description="Helical" evidence="5">
    <location>
        <begin position="280"/>
        <end position="300"/>
    </location>
</feature>
<feature type="transmembrane region" description="Helical" evidence="5">
    <location>
        <begin position="131"/>
        <end position="156"/>
    </location>
</feature>
<protein>
    <submittedName>
        <fullName evidence="7">Sugar phosphate permease</fullName>
    </submittedName>
</protein>
<dbReference type="GO" id="GO:0016020">
    <property type="term" value="C:membrane"/>
    <property type="evidence" value="ECO:0007669"/>
    <property type="project" value="UniProtKB-ARBA"/>
</dbReference>
<keyword evidence="2 5" id="KW-0812">Transmembrane</keyword>
<dbReference type="SUPFAM" id="SSF103473">
    <property type="entry name" value="MFS general substrate transporter"/>
    <property type="match status" value="1"/>
</dbReference>
<organism evidence="7 8">
    <name type="scientific">Spiribacter vilamensis</name>
    <dbReference type="NCBI Taxonomy" id="531306"/>
    <lineage>
        <taxon>Bacteria</taxon>
        <taxon>Pseudomonadati</taxon>
        <taxon>Pseudomonadota</taxon>
        <taxon>Gammaproteobacteria</taxon>
        <taxon>Chromatiales</taxon>
        <taxon>Ectothiorhodospiraceae</taxon>
        <taxon>Spiribacter</taxon>
    </lineage>
</organism>
<dbReference type="InterPro" id="IPR011701">
    <property type="entry name" value="MFS"/>
</dbReference>
<evidence type="ECO:0000313" key="8">
    <source>
        <dbReference type="Proteomes" id="UP000292298"/>
    </source>
</evidence>
<dbReference type="PROSITE" id="PS51257">
    <property type="entry name" value="PROKAR_LIPOPROTEIN"/>
    <property type="match status" value="1"/>
</dbReference>
<feature type="transmembrane region" description="Helical" evidence="5">
    <location>
        <begin position="306"/>
        <end position="329"/>
    </location>
</feature>
<reference evidence="7 8" key="1">
    <citation type="submission" date="2019-02" db="EMBL/GenBank/DDBJ databases">
        <title>Genomic Encyclopedia of Type Strains, Phase IV (KMG-IV): sequencing the most valuable type-strain genomes for metagenomic binning, comparative biology and taxonomic classification.</title>
        <authorList>
            <person name="Goeker M."/>
        </authorList>
    </citation>
    <scope>NUCLEOTIDE SEQUENCE [LARGE SCALE GENOMIC DNA]</scope>
    <source>
        <strain evidence="7 8">DSM 21056</strain>
    </source>
</reference>
<dbReference type="GO" id="GO:0012505">
    <property type="term" value="C:endomembrane system"/>
    <property type="evidence" value="ECO:0007669"/>
    <property type="project" value="UniProtKB-SubCell"/>
</dbReference>
<comment type="caution">
    <text evidence="7">The sequence shown here is derived from an EMBL/GenBank/DDBJ whole genome shotgun (WGS) entry which is preliminary data.</text>
</comment>
<dbReference type="InterPro" id="IPR051337">
    <property type="entry name" value="OPA_Antiporter"/>
</dbReference>
<feature type="transmembrane region" description="Helical" evidence="5">
    <location>
        <begin position="218"/>
        <end position="238"/>
    </location>
</feature>
<proteinExistence type="predicted"/>
<feature type="transmembrane region" description="Helical" evidence="5">
    <location>
        <begin position="244"/>
        <end position="268"/>
    </location>
</feature>